<dbReference type="Gene3D" id="3.30.565.10">
    <property type="entry name" value="Histidine kinase-like ATPase, C-terminal domain"/>
    <property type="match status" value="1"/>
</dbReference>
<evidence type="ECO:0000256" key="1">
    <source>
        <dbReference type="ARBA" id="ARBA00000085"/>
    </source>
</evidence>
<dbReference type="PANTHER" id="PTHR42878">
    <property type="entry name" value="TWO-COMPONENT HISTIDINE KINASE"/>
    <property type="match status" value="1"/>
</dbReference>
<dbReference type="SMART" id="SM00388">
    <property type="entry name" value="HisKA"/>
    <property type="match status" value="1"/>
</dbReference>
<dbReference type="EC" id="2.7.13.3" evidence="2"/>
<dbReference type="CDD" id="cd00082">
    <property type="entry name" value="HisKA"/>
    <property type="match status" value="1"/>
</dbReference>
<keyword evidence="5" id="KW-0547">Nucleotide-binding</keyword>
<evidence type="ECO:0000256" key="4">
    <source>
        <dbReference type="ARBA" id="ARBA00022679"/>
    </source>
</evidence>
<dbReference type="AlphaFoldDB" id="A0A7Z2VXR6"/>
<dbReference type="InterPro" id="IPR005467">
    <property type="entry name" value="His_kinase_dom"/>
</dbReference>
<protein>
    <recommendedName>
        <fullName evidence="2">histidine kinase</fullName>
        <ecNumber evidence="2">2.7.13.3</ecNumber>
    </recommendedName>
</protein>
<dbReference type="Proteomes" id="UP000502415">
    <property type="component" value="Chromosome"/>
</dbReference>
<organism evidence="10 11">
    <name type="scientific">Massilia forsythiae</name>
    <dbReference type="NCBI Taxonomy" id="2728020"/>
    <lineage>
        <taxon>Bacteria</taxon>
        <taxon>Pseudomonadati</taxon>
        <taxon>Pseudomonadota</taxon>
        <taxon>Betaproteobacteria</taxon>
        <taxon>Burkholderiales</taxon>
        <taxon>Oxalobacteraceae</taxon>
        <taxon>Telluria group</taxon>
        <taxon>Massilia</taxon>
    </lineage>
</organism>
<evidence type="ECO:0000256" key="6">
    <source>
        <dbReference type="ARBA" id="ARBA00022777"/>
    </source>
</evidence>
<dbReference type="GO" id="GO:0005524">
    <property type="term" value="F:ATP binding"/>
    <property type="evidence" value="ECO:0007669"/>
    <property type="project" value="UniProtKB-KW"/>
</dbReference>
<sequence>MNLATDQNCNERGLSATARQFLALRDATMTRWEREIRSRVEGADALRSPVLTNTLPAFFDNIAEALSPGHCRQDATSNTNAAAVHGSERARMTPFGPDQVIHEYQILRESIAAEADGRVALTAADWNVIDRSINHAVREAVREFVLIQDDLRRKLAASLSHDMRTPLAVIMNGAEVVQIASDPAIARRAAAKIASNAQRLAHMMTELLDALTSNAGEQLPLELSAFDMADLVAEVSAEYRQSGGVEVCARTEPIHGFWCRRTMRRALENLINNAIKYGDGGAVGIVAAHTRGRLMLSVHNTGNPIPKERYGPIFDYLTRDGAAAAAEGWGVGLPFVKRVAESHGGSIAVDSAPETGTTFLIDIPVDCTPFVGSASGHSLAAR</sequence>
<gene>
    <name evidence="10" type="ORF">HH212_16185</name>
</gene>
<dbReference type="KEGG" id="mfy:HH212_16185"/>
<evidence type="ECO:0000256" key="3">
    <source>
        <dbReference type="ARBA" id="ARBA00022553"/>
    </source>
</evidence>
<dbReference type="PROSITE" id="PS50109">
    <property type="entry name" value="HIS_KIN"/>
    <property type="match status" value="1"/>
</dbReference>
<comment type="catalytic activity">
    <reaction evidence="1">
        <text>ATP + protein L-histidine = ADP + protein N-phospho-L-histidine.</text>
        <dbReference type="EC" id="2.7.13.3"/>
    </reaction>
</comment>
<dbReference type="SMART" id="SM00387">
    <property type="entry name" value="HATPase_c"/>
    <property type="match status" value="1"/>
</dbReference>
<dbReference type="PRINTS" id="PR00344">
    <property type="entry name" value="BCTRLSENSOR"/>
</dbReference>
<dbReference type="InterPro" id="IPR036097">
    <property type="entry name" value="HisK_dim/P_sf"/>
</dbReference>
<evidence type="ECO:0000256" key="5">
    <source>
        <dbReference type="ARBA" id="ARBA00022741"/>
    </source>
</evidence>
<dbReference type="GO" id="GO:0007234">
    <property type="term" value="P:osmosensory signaling via phosphorelay pathway"/>
    <property type="evidence" value="ECO:0007669"/>
    <property type="project" value="TreeGrafter"/>
</dbReference>
<dbReference type="InterPro" id="IPR003661">
    <property type="entry name" value="HisK_dim/P_dom"/>
</dbReference>
<dbReference type="SUPFAM" id="SSF47384">
    <property type="entry name" value="Homodimeric domain of signal transducing histidine kinase"/>
    <property type="match status" value="1"/>
</dbReference>
<dbReference type="GO" id="GO:0030295">
    <property type="term" value="F:protein kinase activator activity"/>
    <property type="evidence" value="ECO:0007669"/>
    <property type="project" value="TreeGrafter"/>
</dbReference>
<evidence type="ECO:0000256" key="7">
    <source>
        <dbReference type="ARBA" id="ARBA00022840"/>
    </source>
</evidence>
<keyword evidence="4" id="KW-0808">Transferase</keyword>
<name>A0A7Z2VXR6_9BURK</name>
<dbReference type="Pfam" id="PF02518">
    <property type="entry name" value="HATPase_c"/>
    <property type="match status" value="1"/>
</dbReference>
<dbReference type="GO" id="GO:0000155">
    <property type="term" value="F:phosphorelay sensor kinase activity"/>
    <property type="evidence" value="ECO:0007669"/>
    <property type="project" value="InterPro"/>
</dbReference>
<keyword evidence="6 10" id="KW-0418">Kinase</keyword>
<evidence type="ECO:0000256" key="2">
    <source>
        <dbReference type="ARBA" id="ARBA00012438"/>
    </source>
</evidence>
<evidence type="ECO:0000259" key="9">
    <source>
        <dbReference type="PROSITE" id="PS50109"/>
    </source>
</evidence>
<dbReference type="SUPFAM" id="SSF55874">
    <property type="entry name" value="ATPase domain of HSP90 chaperone/DNA topoisomerase II/histidine kinase"/>
    <property type="match status" value="1"/>
</dbReference>
<accession>A0A7Z2VXR6</accession>
<feature type="domain" description="Histidine kinase" evidence="9">
    <location>
        <begin position="158"/>
        <end position="367"/>
    </location>
</feature>
<dbReference type="GO" id="GO:0000156">
    <property type="term" value="F:phosphorelay response regulator activity"/>
    <property type="evidence" value="ECO:0007669"/>
    <property type="project" value="TreeGrafter"/>
</dbReference>
<keyword evidence="3" id="KW-0597">Phosphoprotein</keyword>
<proteinExistence type="predicted"/>
<dbReference type="InterPro" id="IPR036890">
    <property type="entry name" value="HATPase_C_sf"/>
</dbReference>
<reference evidence="10 11" key="1">
    <citation type="submission" date="2020-04" db="EMBL/GenBank/DDBJ databases">
        <title>Genome sequencing of novel species.</title>
        <authorList>
            <person name="Heo J."/>
            <person name="Kim S.-J."/>
            <person name="Kim J.-S."/>
            <person name="Hong S.-B."/>
            <person name="Kwon S.-W."/>
        </authorList>
    </citation>
    <scope>NUCLEOTIDE SEQUENCE [LARGE SCALE GENOMIC DNA]</scope>
    <source>
        <strain evidence="10 11">GN2-R2</strain>
    </source>
</reference>
<evidence type="ECO:0000313" key="10">
    <source>
        <dbReference type="EMBL" id="QJE01382.1"/>
    </source>
</evidence>
<dbReference type="Pfam" id="PF00512">
    <property type="entry name" value="HisKA"/>
    <property type="match status" value="1"/>
</dbReference>
<dbReference type="EMBL" id="CP051685">
    <property type="protein sequence ID" value="QJE01382.1"/>
    <property type="molecule type" value="Genomic_DNA"/>
</dbReference>
<keyword evidence="7" id="KW-0067">ATP-binding</keyword>
<dbReference type="InterPro" id="IPR004358">
    <property type="entry name" value="Sig_transdc_His_kin-like_C"/>
</dbReference>
<dbReference type="CDD" id="cd00075">
    <property type="entry name" value="HATPase"/>
    <property type="match status" value="1"/>
</dbReference>
<keyword evidence="11" id="KW-1185">Reference proteome</keyword>
<dbReference type="PANTHER" id="PTHR42878:SF7">
    <property type="entry name" value="SENSOR HISTIDINE KINASE GLRK"/>
    <property type="match status" value="1"/>
</dbReference>
<evidence type="ECO:0000256" key="8">
    <source>
        <dbReference type="ARBA" id="ARBA00023012"/>
    </source>
</evidence>
<keyword evidence="8" id="KW-0902">Two-component regulatory system</keyword>
<dbReference type="Gene3D" id="1.10.287.130">
    <property type="match status" value="1"/>
</dbReference>
<dbReference type="RefSeq" id="WP_170203409.1">
    <property type="nucleotide sequence ID" value="NZ_CP051685.1"/>
</dbReference>
<evidence type="ECO:0000313" key="11">
    <source>
        <dbReference type="Proteomes" id="UP000502415"/>
    </source>
</evidence>
<dbReference type="InterPro" id="IPR003594">
    <property type="entry name" value="HATPase_dom"/>
</dbReference>
<dbReference type="InterPro" id="IPR050351">
    <property type="entry name" value="BphY/WalK/GraS-like"/>
</dbReference>